<dbReference type="GO" id="GO:0000976">
    <property type="term" value="F:transcription cis-regulatory region binding"/>
    <property type="evidence" value="ECO:0007669"/>
    <property type="project" value="TreeGrafter"/>
</dbReference>
<feature type="modified residue" description="4-aspartylphosphate" evidence="6">
    <location>
        <position position="69"/>
    </location>
</feature>
<dbReference type="AlphaFoldDB" id="A0A6S6ZKJ7"/>
<dbReference type="GO" id="GO:0000156">
    <property type="term" value="F:phosphorelay response regulator activity"/>
    <property type="evidence" value="ECO:0007669"/>
    <property type="project" value="TreeGrafter"/>
</dbReference>
<dbReference type="GO" id="GO:0005829">
    <property type="term" value="C:cytosol"/>
    <property type="evidence" value="ECO:0007669"/>
    <property type="project" value="TreeGrafter"/>
</dbReference>
<dbReference type="Gene3D" id="6.10.250.690">
    <property type="match status" value="1"/>
</dbReference>
<dbReference type="InterPro" id="IPR036388">
    <property type="entry name" value="WH-like_DNA-bd_sf"/>
</dbReference>
<dbReference type="SMART" id="SM00448">
    <property type="entry name" value="REC"/>
    <property type="match status" value="1"/>
</dbReference>
<reference evidence="10 11" key="1">
    <citation type="submission" date="2020-04" db="EMBL/GenBank/DDBJ databases">
        <authorList>
            <person name="De Canck E."/>
        </authorList>
    </citation>
    <scope>NUCLEOTIDE SEQUENCE [LARGE SCALE GENOMIC DNA]</scope>
    <source>
        <strain evidence="10 11">LMG 3431</strain>
    </source>
</reference>
<evidence type="ECO:0000256" key="6">
    <source>
        <dbReference type="PROSITE-ProRule" id="PRU00169"/>
    </source>
</evidence>
<dbReference type="GO" id="GO:0006355">
    <property type="term" value="P:regulation of DNA-templated transcription"/>
    <property type="evidence" value="ECO:0007669"/>
    <property type="project" value="InterPro"/>
</dbReference>
<dbReference type="Proteomes" id="UP000494108">
    <property type="component" value="Unassembled WGS sequence"/>
</dbReference>
<evidence type="ECO:0000256" key="2">
    <source>
        <dbReference type="ARBA" id="ARBA00023012"/>
    </source>
</evidence>
<keyword evidence="2" id="KW-0902">Two-component regulatory system</keyword>
<dbReference type="InterPro" id="IPR001789">
    <property type="entry name" value="Sig_transdc_resp-reg_receiver"/>
</dbReference>
<dbReference type="Pfam" id="PF00072">
    <property type="entry name" value="Response_reg"/>
    <property type="match status" value="1"/>
</dbReference>
<evidence type="ECO:0000313" key="11">
    <source>
        <dbReference type="Proteomes" id="UP000494108"/>
    </source>
</evidence>
<evidence type="ECO:0000256" key="1">
    <source>
        <dbReference type="ARBA" id="ARBA00022553"/>
    </source>
</evidence>
<dbReference type="GO" id="GO:0032993">
    <property type="term" value="C:protein-DNA complex"/>
    <property type="evidence" value="ECO:0007669"/>
    <property type="project" value="TreeGrafter"/>
</dbReference>
<dbReference type="InterPro" id="IPR016032">
    <property type="entry name" value="Sig_transdc_resp-reg_C-effctor"/>
</dbReference>
<dbReference type="CDD" id="cd00383">
    <property type="entry name" value="trans_reg_C"/>
    <property type="match status" value="1"/>
</dbReference>
<proteinExistence type="predicted"/>
<dbReference type="EMBL" id="CADIJX010000001">
    <property type="protein sequence ID" value="CAB3628887.1"/>
    <property type="molecule type" value="Genomic_DNA"/>
</dbReference>
<evidence type="ECO:0000259" key="9">
    <source>
        <dbReference type="PROSITE" id="PS51755"/>
    </source>
</evidence>
<dbReference type="SUPFAM" id="SSF52172">
    <property type="entry name" value="CheY-like"/>
    <property type="match status" value="1"/>
</dbReference>
<dbReference type="FunFam" id="1.10.10.10:FF:000058">
    <property type="entry name" value="DNA-binding response OmpR family regulator"/>
    <property type="match status" value="1"/>
</dbReference>
<gene>
    <name evidence="10" type="primary">cusR</name>
    <name evidence="10" type="ORF">LMG3431_00786</name>
</gene>
<dbReference type="PANTHER" id="PTHR48111:SF22">
    <property type="entry name" value="REGULATOR OF RPOS"/>
    <property type="match status" value="1"/>
</dbReference>
<keyword evidence="1 6" id="KW-0597">Phosphoprotein</keyword>
<dbReference type="InterPro" id="IPR001867">
    <property type="entry name" value="OmpR/PhoB-type_DNA-bd"/>
</dbReference>
<feature type="DNA-binding region" description="OmpR/PhoB-type" evidence="7">
    <location>
        <begin position="144"/>
        <end position="241"/>
    </location>
</feature>
<dbReference type="InterPro" id="IPR011006">
    <property type="entry name" value="CheY-like_superfamily"/>
</dbReference>
<evidence type="ECO:0000256" key="4">
    <source>
        <dbReference type="ARBA" id="ARBA00023125"/>
    </source>
</evidence>
<evidence type="ECO:0000256" key="3">
    <source>
        <dbReference type="ARBA" id="ARBA00023015"/>
    </source>
</evidence>
<evidence type="ECO:0000256" key="7">
    <source>
        <dbReference type="PROSITE-ProRule" id="PRU01091"/>
    </source>
</evidence>
<dbReference type="Gene3D" id="1.10.10.10">
    <property type="entry name" value="Winged helix-like DNA-binding domain superfamily/Winged helix DNA-binding domain"/>
    <property type="match status" value="1"/>
</dbReference>
<protein>
    <submittedName>
        <fullName evidence="10">Transcriptional regulatory protein CusR</fullName>
    </submittedName>
</protein>
<dbReference type="InterPro" id="IPR039420">
    <property type="entry name" value="WalR-like"/>
</dbReference>
<keyword evidence="3" id="KW-0805">Transcription regulation</keyword>
<feature type="domain" description="Response regulatory" evidence="8">
    <location>
        <begin position="20"/>
        <end position="135"/>
    </location>
</feature>
<dbReference type="PROSITE" id="PS51755">
    <property type="entry name" value="OMPR_PHOB"/>
    <property type="match status" value="1"/>
</dbReference>
<dbReference type="SUPFAM" id="SSF46894">
    <property type="entry name" value="C-terminal effector domain of the bipartite response regulators"/>
    <property type="match status" value="1"/>
</dbReference>
<keyword evidence="4 7" id="KW-0238">DNA-binding</keyword>
<name>A0A6S6ZKJ7_9BURK</name>
<keyword evidence="11" id="KW-1185">Reference proteome</keyword>
<dbReference type="FunFam" id="3.40.50.2300:FF:000001">
    <property type="entry name" value="DNA-binding response regulator PhoB"/>
    <property type="match status" value="1"/>
</dbReference>
<keyword evidence="5" id="KW-0804">Transcription</keyword>
<accession>A0A6S6ZKJ7</accession>
<dbReference type="PANTHER" id="PTHR48111">
    <property type="entry name" value="REGULATOR OF RPOS"/>
    <property type="match status" value="1"/>
</dbReference>
<organism evidence="10 11">
    <name type="scientific">Achromobacter pestifer</name>
    <dbReference type="NCBI Taxonomy" id="1353889"/>
    <lineage>
        <taxon>Bacteria</taxon>
        <taxon>Pseudomonadati</taxon>
        <taxon>Pseudomonadota</taxon>
        <taxon>Betaproteobacteria</taxon>
        <taxon>Burkholderiales</taxon>
        <taxon>Alcaligenaceae</taxon>
        <taxon>Achromobacter</taxon>
    </lineage>
</organism>
<sequence length="245" mass="26840">MAAGHIQYETDFHSLLGSMRVLVIEDDPDILANITHHLTRRGYIVDCAEDGQRGYAMAASGDFDLIVLDLMLPRLDGYELCRRLRTEAGCGTPVIMVTARDTLDNRLTGFDAGADDYLVKPFALAELAARVKALLHRASGAGVARVLRVGDLTLDTGTLELARAGQPLRLPPSPLQLLTLLMRASPAVVHRARLEEALWRDSPPDSDSLRTHIHQIRQVVDKPYGTPLLHTVHGIGYQLRVAADA</sequence>
<dbReference type="SMART" id="SM00862">
    <property type="entry name" value="Trans_reg_C"/>
    <property type="match status" value="1"/>
</dbReference>
<evidence type="ECO:0000313" key="10">
    <source>
        <dbReference type="EMBL" id="CAB3628887.1"/>
    </source>
</evidence>
<dbReference type="PROSITE" id="PS50110">
    <property type="entry name" value="RESPONSE_REGULATORY"/>
    <property type="match status" value="1"/>
</dbReference>
<dbReference type="Pfam" id="PF00486">
    <property type="entry name" value="Trans_reg_C"/>
    <property type="match status" value="1"/>
</dbReference>
<dbReference type="Gene3D" id="3.40.50.2300">
    <property type="match status" value="1"/>
</dbReference>
<evidence type="ECO:0000256" key="5">
    <source>
        <dbReference type="ARBA" id="ARBA00023163"/>
    </source>
</evidence>
<evidence type="ECO:0000259" key="8">
    <source>
        <dbReference type="PROSITE" id="PS50110"/>
    </source>
</evidence>
<feature type="domain" description="OmpR/PhoB-type" evidence="9">
    <location>
        <begin position="144"/>
        <end position="241"/>
    </location>
</feature>